<dbReference type="Pfam" id="PF07690">
    <property type="entry name" value="MFS_1"/>
    <property type="match status" value="1"/>
</dbReference>
<evidence type="ECO:0000256" key="1">
    <source>
        <dbReference type="ARBA" id="ARBA00004141"/>
    </source>
</evidence>
<evidence type="ECO:0000313" key="9">
    <source>
        <dbReference type="Proteomes" id="UP000184330"/>
    </source>
</evidence>
<reference evidence="8 9" key="1">
    <citation type="submission" date="2016-03" db="EMBL/GenBank/DDBJ databases">
        <authorList>
            <person name="Ploux O."/>
        </authorList>
    </citation>
    <scope>NUCLEOTIDE SEQUENCE [LARGE SCALE GENOMIC DNA]</scope>
    <source>
        <strain evidence="8 9">UAMH 11012</strain>
    </source>
</reference>
<dbReference type="EMBL" id="FJOG01000036">
    <property type="protein sequence ID" value="CZR66360.1"/>
    <property type="molecule type" value="Genomic_DNA"/>
</dbReference>
<dbReference type="GO" id="GO:0022857">
    <property type="term" value="F:transmembrane transporter activity"/>
    <property type="evidence" value="ECO:0007669"/>
    <property type="project" value="InterPro"/>
</dbReference>
<dbReference type="InterPro" id="IPR011701">
    <property type="entry name" value="MFS"/>
</dbReference>
<feature type="transmembrane region" description="Helical" evidence="6">
    <location>
        <begin position="178"/>
        <end position="200"/>
    </location>
</feature>
<dbReference type="PANTHER" id="PTHR23504:SF6">
    <property type="entry name" value="MULTIDRUG TRANSPORTER, PUTATIVE (AFU_ORTHOLOGUE AFUA_4G08740)-RELATED"/>
    <property type="match status" value="1"/>
</dbReference>
<feature type="transmembrane region" description="Helical" evidence="6">
    <location>
        <begin position="395"/>
        <end position="415"/>
    </location>
</feature>
<feature type="transmembrane region" description="Helical" evidence="6">
    <location>
        <begin position="212"/>
        <end position="236"/>
    </location>
</feature>
<dbReference type="PANTHER" id="PTHR23504">
    <property type="entry name" value="MAJOR FACILITATOR SUPERFAMILY DOMAIN-CONTAINING PROTEIN 10"/>
    <property type="match status" value="1"/>
</dbReference>
<feature type="transmembrane region" description="Helical" evidence="6">
    <location>
        <begin position="468"/>
        <end position="491"/>
    </location>
</feature>
<keyword evidence="5 6" id="KW-0472">Membrane</keyword>
<accession>A0A1L7XMS4</accession>
<keyword evidence="2" id="KW-0813">Transport</keyword>
<dbReference type="InterPro" id="IPR020846">
    <property type="entry name" value="MFS_dom"/>
</dbReference>
<feature type="transmembrane region" description="Helical" evidence="6">
    <location>
        <begin position="307"/>
        <end position="336"/>
    </location>
</feature>
<evidence type="ECO:0000256" key="6">
    <source>
        <dbReference type="SAM" id="Phobius"/>
    </source>
</evidence>
<proteinExistence type="predicted"/>
<sequence>MSSDPQAAVSESIAHQQEPLIVNGDVEAQARAKEKVSYASLPNKKQLALLCIARLADPLAASSIQTYMFYQLKYFNPSASESMISTQAGIIVGSKTAAQVCTGMLWGRLADSEWGGRKTVLMIGLLSSGLACIGYGFSKTFVSAVAWQVFGGAMSSNVGIVRCVVAELNPEKRFRTRALLLLPLFANAGMLLGPLVGGLLSSQDGARTFKAYPYALPNIFAAAIYTIAFIGVFFGLKETHESLKHTEGSLARRLWTKLSKRDTSMDHNYAALDSDEPDSPVKLSPLSQHIETQLPPKKKAKLPFSRIWTWNVCCTMLAHFIIAGHIATFTNLWAIFLSTPVEDSKHQHPPFIFSGGLGMQPRDVGFAMSTLGAIGVTLQLVIYPRLNDKFGTVNIWRSALYVFPLAYALAPYPALVGSANFQSGKTVLVWLAVGFVLLLFIIGRTGVTPATTLLINDCTPHPSVRGTIHTAGTVIGNLSRSVFPIIAFAIFGKGLDIGVVGLGFWCLACLGVLACVASRWVTEGTNGKEIVLEGEEPAAEEATPLAKASSK</sequence>
<protein>
    <submittedName>
        <fullName evidence="8">Related to E.coli tetracycline resistance protein TCR1</fullName>
    </submittedName>
</protein>
<dbReference type="InterPro" id="IPR036259">
    <property type="entry name" value="MFS_trans_sf"/>
</dbReference>
<evidence type="ECO:0000256" key="2">
    <source>
        <dbReference type="ARBA" id="ARBA00022448"/>
    </source>
</evidence>
<name>A0A1L7XMS4_9HELO</name>
<feature type="transmembrane region" description="Helical" evidence="6">
    <location>
        <begin position="364"/>
        <end position="383"/>
    </location>
</feature>
<evidence type="ECO:0000256" key="4">
    <source>
        <dbReference type="ARBA" id="ARBA00022989"/>
    </source>
</evidence>
<dbReference type="Gene3D" id="1.20.1250.20">
    <property type="entry name" value="MFS general substrate transporter like domains"/>
    <property type="match status" value="1"/>
</dbReference>
<feature type="domain" description="Major facilitator superfamily (MFS) profile" evidence="7">
    <location>
        <begin position="46"/>
        <end position="526"/>
    </location>
</feature>
<evidence type="ECO:0000259" key="7">
    <source>
        <dbReference type="PROSITE" id="PS50850"/>
    </source>
</evidence>
<evidence type="ECO:0000313" key="8">
    <source>
        <dbReference type="EMBL" id="CZR66360.1"/>
    </source>
</evidence>
<dbReference type="PROSITE" id="PS50850">
    <property type="entry name" value="MFS"/>
    <property type="match status" value="1"/>
</dbReference>
<dbReference type="OrthoDB" id="10262656at2759"/>
<feature type="transmembrane region" description="Helical" evidence="6">
    <location>
        <begin position="427"/>
        <end position="447"/>
    </location>
</feature>
<keyword evidence="4 6" id="KW-1133">Transmembrane helix</keyword>
<dbReference type="Proteomes" id="UP000184330">
    <property type="component" value="Unassembled WGS sequence"/>
</dbReference>
<keyword evidence="3 6" id="KW-0812">Transmembrane</keyword>
<feature type="transmembrane region" description="Helical" evidence="6">
    <location>
        <begin position="144"/>
        <end position="166"/>
    </location>
</feature>
<comment type="subcellular location">
    <subcellularLocation>
        <location evidence="1">Membrane</location>
        <topology evidence="1">Multi-pass membrane protein</topology>
    </subcellularLocation>
</comment>
<gene>
    <name evidence="8" type="ORF">PAC_16261</name>
</gene>
<dbReference type="GO" id="GO:0016020">
    <property type="term" value="C:membrane"/>
    <property type="evidence" value="ECO:0007669"/>
    <property type="project" value="UniProtKB-SubCell"/>
</dbReference>
<feature type="transmembrane region" description="Helical" evidence="6">
    <location>
        <begin position="497"/>
        <end position="518"/>
    </location>
</feature>
<evidence type="ECO:0000256" key="3">
    <source>
        <dbReference type="ARBA" id="ARBA00022692"/>
    </source>
</evidence>
<dbReference type="SUPFAM" id="SSF103473">
    <property type="entry name" value="MFS general substrate transporter"/>
    <property type="match status" value="1"/>
</dbReference>
<evidence type="ECO:0000256" key="5">
    <source>
        <dbReference type="ARBA" id="ARBA00023136"/>
    </source>
</evidence>
<dbReference type="AlphaFoldDB" id="A0A1L7XMS4"/>
<keyword evidence="9" id="KW-1185">Reference proteome</keyword>
<organism evidence="8 9">
    <name type="scientific">Phialocephala subalpina</name>
    <dbReference type="NCBI Taxonomy" id="576137"/>
    <lineage>
        <taxon>Eukaryota</taxon>
        <taxon>Fungi</taxon>
        <taxon>Dikarya</taxon>
        <taxon>Ascomycota</taxon>
        <taxon>Pezizomycotina</taxon>
        <taxon>Leotiomycetes</taxon>
        <taxon>Helotiales</taxon>
        <taxon>Mollisiaceae</taxon>
        <taxon>Phialocephala</taxon>
        <taxon>Phialocephala fortinii species complex</taxon>
    </lineage>
</organism>